<dbReference type="RefSeq" id="WP_119931805.1">
    <property type="nucleotide sequence ID" value="NZ_QZEY01000032.1"/>
</dbReference>
<keyword evidence="3" id="KW-1185">Reference proteome</keyword>
<dbReference type="InterPro" id="IPR002586">
    <property type="entry name" value="CobQ/CobB/MinD/ParA_Nub-bd_dom"/>
</dbReference>
<proteinExistence type="predicted"/>
<dbReference type="InterPro" id="IPR027417">
    <property type="entry name" value="P-loop_NTPase"/>
</dbReference>
<comment type="caution">
    <text evidence="2">The sequence shown here is derived from an EMBL/GenBank/DDBJ whole genome shotgun (WGS) entry which is preliminary data.</text>
</comment>
<evidence type="ECO:0000313" key="3">
    <source>
        <dbReference type="Proteomes" id="UP000265768"/>
    </source>
</evidence>
<protein>
    <recommendedName>
        <fullName evidence="1">CobQ/CobB/MinD/ParA nucleotide binding domain-containing protein</fullName>
    </recommendedName>
</protein>
<dbReference type="Pfam" id="PF01656">
    <property type="entry name" value="CbiA"/>
    <property type="match status" value="1"/>
</dbReference>
<accession>A0A3A4A4V9</accession>
<dbReference type="Proteomes" id="UP000265768">
    <property type="component" value="Unassembled WGS sequence"/>
</dbReference>
<dbReference type="Gene3D" id="3.40.50.300">
    <property type="entry name" value="P-loop containing nucleotide triphosphate hydrolases"/>
    <property type="match status" value="1"/>
</dbReference>
<dbReference type="SUPFAM" id="SSF52540">
    <property type="entry name" value="P-loop containing nucleoside triphosphate hydrolases"/>
    <property type="match status" value="1"/>
</dbReference>
<evidence type="ECO:0000313" key="2">
    <source>
        <dbReference type="EMBL" id="RJL20180.1"/>
    </source>
</evidence>
<name>A0A3A4A4V9_9ACTN</name>
<dbReference type="AlphaFoldDB" id="A0A3A4A4V9"/>
<sequence length="225" mass="23477">MIVVVAGGMGGTGRTTTALGMAAAAAADQHPVTLIDSDRGGYATAVVRDVVALAELLQAPVKALAGEPSEVLGWVAARAPGGEVVVVDLPPGDQSDAVCAADMVVIPVPPPQRPLRQLAPAEPWSPRPAPPRPMPYGLQWADIDGIRYVNPRAEVIVLATQVGPSADVAHLRHAAAAQGVRTLESVIPHSRALQSALAGGALRWDVFADLYREAWHELRPSSADR</sequence>
<organism evidence="2 3">
    <name type="scientific">Bailinhaonella thermotolerans</name>
    <dbReference type="NCBI Taxonomy" id="1070861"/>
    <lineage>
        <taxon>Bacteria</taxon>
        <taxon>Bacillati</taxon>
        <taxon>Actinomycetota</taxon>
        <taxon>Actinomycetes</taxon>
        <taxon>Streptosporangiales</taxon>
        <taxon>Streptosporangiaceae</taxon>
        <taxon>Bailinhaonella</taxon>
    </lineage>
</organism>
<gene>
    <name evidence="2" type="ORF">D5H75_39725</name>
</gene>
<evidence type="ECO:0000259" key="1">
    <source>
        <dbReference type="Pfam" id="PF01656"/>
    </source>
</evidence>
<dbReference type="EMBL" id="QZEY01000032">
    <property type="protein sequence ID" value="RJL20180.1"/>
    <property type="molecule type" value="Genomic_DNA"/>
</dbReference>
<reference evidence="2 3" key="1">
    <citation type="submission" date="2018-09" db="EMBL/GenBank/DDBJ databases">
        <title>YIM 75507 draft genome.</title>
        <authorList>
            <person name="Tang S."/>
            <person name="Feng Y."/>
        </authorList>
    </citation>
    <scope>NUCLEOTIDE SEQUENCE [LARGE SCALE GENOMIC DNA]</scope>
    <source>
        <strain evidence="2 3">YIM 75507</strain>
    </source>
</reference>
<feature type="domain" description="CobQ/CobB/MinD/ParA nucleotide binding" evidence="1">
    <location>
        <begin position="3"/>
        <end position="197"/>
    </location>
</feature>